<accession>A0A7C2K0D6</accession>
<sequence length="270" mass="28535">MSANLAPPITLLTDFGMQDTYVAEMHGVIAGLAPNVRVIDLTHAILPQNIRQGALALADAVEAFPDGTIHVAVVDPGVGSRRRAVAAEIGRWRFVGPDNGLLTGVLRRWPRQRVVSLTNPQFFRAAVSRTFHGRDIFAPVAAHWAAGVALDAFGNPLETPLIQLDWPSPTRGDHCLTGQVLAIDHFGNLLTDLTVDLLSTHVPSGAASVTVLVGEQCVGPIVGAYSERPGQLLALVGSHGRLEIAVESGSAAKQLQLGVGATVVVQWSHS</sequence>
<organism evidence="5">
    <name type="scientific">Schlesneria paludicola</name>
    <dbReference type="NCBI Taxonomy" id="360056"/>
    <lineage>
        <taxon>Bacteria</taxon>
        <taxon>Pseudomonadati</taxon>
        <taxon>Planctomycetota</taxon>
        <taxon>Planctomycetia</taxon>
        <taxon>Planctomycetales</taxon>
        <taxon>Planctomycetaceae</taxon>
        <taxon>Schlesneria</taxon>
    </lineage>
</organism>
<dbReference type="PANTHER" id="PTHR35092">
    <property type="entry name" value="CHLORINASE MJ1651"/>
    <property type="match status" value="1"/>
</dbReference>
<evidence type="ECO:0000313" key="5">
    <source>
        <dbReference type="EMBL" id="HEN16082.1"/>
    </source>
</evidence>
<comment type="similarity">
    <text evidence="2">Belongs to the SAM hydrolase / SAM-dependent halogenase family.</text>
</comment>
<dbReference type="Pfam" id="PF01887">
    <property type="entry name" value="SAM_HAT_N"/>
    <property type="match status" value="1"/>
</dbReference>
<feature type="domain" description="S-adenosyl-l-methionine hydroxide adenosyltransferase N-terminal" evidence="3">
    <location>
        <begin position="9"/>
        <end position="154"/>
    </location>
</feature>
<reference evidence="5" key="1">
    <citation type="journal article" date="2020" name="mSystems">
        <title>Genome- and Community-Level Interaction Insights into Carbon Utilization and Element Cycling Functions of Hydrothermarchaeota in Hydrothermal Sediment.</title>
        <authorList>
            <person name="Zhou Z."/>
            <person name="Liu Y."/>
            <person name="Xu W."/>
            <person name="Pan J."/>
            <person name="Luo Z.H."/>
            <person name="Li M."/>
        </authorList>
    </citation>
    <scope>NUCLEOTIDE SEQUENCE [LARGE SCALE GENOMIC DNA]</scope>
    <source>
        <strain evidence="5">SpSt-339</strain>
    </source>
</reference>
<dbReference type="SUPFAM" id="SSF102522">
    <property type="entry name" value="Bacterial fluorinating enzyme, N-terminal domain"/>
    <property type="match status" value="1"/>
</dbReference>
<dbReference type="InterPro" id="IPR023228">
    <property type="entry name" value="SAM_OH_AdoTrfase_N_sf"/>
</dbReference>
<dbReference type="Gene3D" id="2.40.30.90">
    <property type="entry name" value="Bacterial fluorinating enzyme like"/>
    <property type="match status" value="1"/>
</dbReference>
<dbReference type="PIRSF" id="PIRSF006779">
    <property type="entry name" value="UCP006779"/>
    <property type="match status" value="1"/>
</dbReference>
<dbReference type="Pfam" id="PF20257">
    <property type="entry name" value="SAM_HAT_C"/>
    <property type="match status" value="1"/>
</dbReference>
<evidence type="ECO:0000256" key="1">
    <source>
        <dbReference type="ARBA" id="ARBA00022691"/>
    </source>
</evidence>
<dbReference type="InterPro" id="IPR046470">
    <property type="entry name" value="SAM_HAT_C"/>
</dbReference>
<dbReference type="SUPFAM" id="SSF101852">
    <property type="entry name" value="Bacterial fluorinating enzyme, C-terminal domain"/>
    <property type="match status" value="1"/>
</dbReference>
<evidence type="ECO:0000256" key="2">
    <source>
        <dbReference type="ARBA" id="ARBA00024035"/>
    </source>
</evidence>
<dbReference type="Gene3D" id="3.40.50.10790">
    <property type="entry name" value="S-adenosyl-l-methionine hydroxide adenosyltransferase, N-terminal"/>
    <property type="match status" value="1"/>
</dbReference>
<feature type="domain" description="S-adenosyl-l-methionine hydroxide adenosyltransferase C-terminal" evidence="4">
    <location>
        <begin position="178"/>
        <end position="263"/>
    </location>
</feature>
<gene>
    <name evidence="5" type="ORF">ENQ76_11525</name>
</gene>
<evidence type="ECO:0000259" key="4">
    <source>
        <dbReference type="Pfam" id="PF20257"/>
    </source>
</evidence>
<name>A0A7C2K0D6_9PLAN</name>
<dbReference type="EMBL" id="DSOK01000320">
    <property type="protein sequence ID" value="HEN16082.1"/>
    <property type="molecule type" value="Genomic_DNA"/>
</dbReference>
<dbReference type="InterPro" id="IPR023227">
    <property type="entry name" value="SAM_OH_AdoTrfase_C_sf"/>
</dbReference>
<evidence type="ECO:0008006" key="6">
    <source>
        <dbReference type="Google" id="ProtNLM"/>
    </source>
</evidence>
<proteinExistence type="inferred from homology"/>
<dbReference type="InterPro" id="IPR002747">
    <property type="entry name" value="SAM_OH_AdoTrfase"/>
</dbReference>
<protein>
    <recommendedName>
        <fullName evidence="6">SAM-dependent chlorinase/fluorinase</fullName>
    </recommendedName>
</protein>
<evidence type="ECO:0000259" key="3">
    <source>
        <dbReference type="Pfam" id="PF01887"/>
    </source>
</evidence>
<comment type="caution">
    <text evidence="5">The sequence shown here is derived from an EMBL/GenBank/DDBJ whole genome shotgun (WGS) entry which is preliminary data.</text>
</comment>
<keyword evidence="1" id="KW-0949">S-adenosyl-L-methionine</keyword>
<dbReference type="AlphaFoldDB" id="A0A7C2K0D6"/>
<dbReference type="InterPro" id="IPR046469">
    <property type="entry name" value="SAM_HAT_N"/>
</dbReference>
<dbReference type="PANTHER" id="PTHR35092:SF1">
    <property type="entry name" value="CHLORINASE MJ1651"/>
    <property type="match status" value="1"/>
</dbReference>